<dbReference type="InterPro" id="IPR036770">
    <property type="entry name" value="Ankyrin_rpt-contain_sf"/>
</dbReference>
<evidence type="ECO:0000259" key="3">
    <source>
        <dbReference type="PROSITE" id="PS50011"/>
    </source>
</evidence>
<dbReference type="PROSITE" id="PS50011">
    <property type="entry name" value="PROTEIN_KINASE_DOM"/>
    <property type="match status" value="1"/>
</dbReference>
<protein>
    <submittedName>
        <fullName evidence="5 6">Inactive serine/threonine-protein kinase TEX14 isoform X1</fullName>
    </submittedName>
</protein>
<feature type="compositionally biased region" description="Basic and acidic residues" evidence="2">
    <location>
        <begin position="977"/>
        <end position="992"/>
    </location>
</feature>
<dbReference type="Proteomes" id="UP001652642">
    <property type="component" value="Chromosome 7"/>
</dbReference>
<evidence type="ECO:0000313" key="5">
    <source>
        <dbReference type="RefSeq" id="XP_072834669.1"/>
    </source>
</evidence>
<dbReference type="RefSeq" id="XP_072834670.1">
    <property type="nucleotide sequence ID" value="XM_072978569.1"/>
</dbReference>
<feature type="compositionally biased region" description="Basic and acidic residues" evidence="2">
    <location>
        <begin position="1140"/>
        <end position="1162"/>
    </location>
</feature>
<feature type="compositionally biased region" description="Polar residues" evidence="2">
    <location>
        <begin position="659"/>
        <end position="686"/>
    </location>
</feature>
<dbReference type="PROSITE" id="PS50297">
    <property type="entry name" value="ANK_REP_REGION"/>
    <property type="match status" value="2"/>
</dbReference>
<dbReference type="SUPFAM" id="SSF48403">
    <property type="entry name" value="Ankyrin repeat"/>
    <property type="match status" value="1"/>
</dbReference>
<evidence type="ECO:0000256" key="2">
    <source>
        <dbReference type="SAM" id="MobiDB-lite"/>
    </source>
</evidence>
<evidence type="ECO:0000313" key="4">
    <source>
        <dbReference type="Proteomes" id="UP001652642"/>
    </source>
</evidence>
<reference evidence="5 6" key="1">
    <citation type="submission" date="2025-05" db="UniProtKB">
        <authorList>
            <consortium name="RefSeq"/>
        </authorList>
    </citation>
    <scope>IDENTIFICATION</scope>
</reference>
<keyword evidence="5 6" id="KW-0418">Kinase</keyword>
<sequence>MAHRVPVPCPVELGKVKNDSLEARLHEYVRQGNYVKVKKLLKKGISADTINSLGQTPLFTASLLGLGKLVDILLDYGSDPNHRCYDGSTPVHAAAFSGDQLILSKLLDAGGDLRVHDKNGKNPQSWAVEAGKEVASQMLEFIQRCTAHMQAAILSDSFDLLRKVDSPRTLVCGQSKFGGISQGTADSPLRRLLRRGNNPTPNIYSFGYGKFYLTASKQLGYLASLPIITENELVQADDEPTFSFPVGPYMILTNLMWRGSQVTVKEMNTKPHRHCSKLRFSDLILAEQEHSSKLRHPHLLQLMAVCLSSDLVTTRLVFERVNFGSLYSILHERRSEFVLVRMETIVHLLLQVSDALRFLHSCGFVHRTLSSYAVVIVLAGEAKLTNLEYMIESKDGGEHSDLTRVPIPSQLYNWCAPEVILEKEATARSDIYSFCTVMQEVLTETIPWDGLEGSRVKDLIVSGQWLEADSRLPKLYYDIVKTGLEPRPKQRTMNLQDIRYLLKTDFQDLVGTLRKRPGENTGSPKEEAPPDIKVCVLSTSAVSRQEPDRQDDEVRSFTASRYAASHSEPEATHQAEPFVRMAESIPLLEAADEAQGDTNDTNDSLFSFEINEIYTCYPEMGGESGEEEEAGEAWKEVATPGDGAEARRESQTAPGDRAQTPSPQPRETWSQQTNCYEEGLSSGTEAESSREEVSHTLEGHLMDQEAREAGHRGGIVQTSFDQTYGKCVLAMTICQKKVQEVIDSLCRTEKMLDKAEARRRLHQPLLGSQEEQPRLSGSLRDHSAKVDAILRNISVPYSGARARLWKAVGPPTLNYIPPPLRIPGTYQPLVFPSFQAAENESQNNSRSRGFPYWSDCRPEAPRSPQNRGAEPNYQLLHPGVSVRRRKSPATQPHRGSPTADEGFSSKSAPEVYESDLRSEERRMVQAEWMKSTHVATWLAGLLVCFLSVEVKDMAKKTASGELGFPPPTGWTSSESETEGHRETFESAAREEPGWSYQSDSEAGRPPDGGQMLTCGDEERSDPGTEPTRFLGPLHQSKSSQFPAAETPTMRGVTSRKSMSVSTSTAEDLCKGQQEKLAPSPCSSLNESEEFLTPDSEFFLDSSAPHEPSGLASTTLGEEEEEEAADLERTQLLWSQEEDLEMSHKGRGKNEHPTDTLKGEKLLPQDGGAQPHHPEGPGRDVFMPAASIQMRQSAQPGQVLGEFQQSDESTVGIQDLSSIPCEDSCKPPAPKTPKNTHSPTDASTPISPASSPRFSSKVKKYKGYCVMTFDPTSWAGPDSFSLGPRTPPAACEKGKKWDSPSPGCGERTFCSKLRVQLTRQKARQEPREKMASAQQTSLEKGVAVGPEEGDLEEQEDEEIAPNKCRADGSLCIDEASCLGDETERAHSSLDNVLEGILGPVADSCDLREKLPDPVKRQQSYADLRNIEMKKGGAEDSFSESEGSAAEADGLS</sequence>
<proteinExistence type="predicted"/>
<gene>
    <name evidence="5 6 7 8" type="primary">TEX14</name>
</gene>
<dbReference type="RefSeq" id="XP_072834672.1">
    <property type="nucleotide sequence ID" value="XM_072978571.1"/>
</dbReference>
<keyword evidence="4" id="KW-1185">Reference proteome</keyword>
<feature type="compositionally biased region" description="Polar residues" evidence="2">
    <location>
        <begin position="1232"/>
        <end position="1253"/>
    </location>
</feature>
<keyword evidence="5 6" id="KW-0808">Transferase</keyword>
<feature type="region of interest" description="Disordered" evidence="2">
    <location>
        <begin position="513"/>
        <end position="532"/>
    </location>
</feature>
<feature type="region of interest" description="Disordered" evidence="2">
    <location>
        <begin position="1410"/>
        <end position="1450"/>
    </location>
</feature>
<dbReference type="Gene3D" id="1.10.510.10">
    <property type="entry name" value="Transferase(Phosphotransferase) domain 1"/>
    <property type="match status" value="1"/>
</dbReference>
<accession>A0ABM5ENE4</accession>
<feature type="region of interest" description="Disordered" evidence="2">
    <location>
        <begin position="958"/>
        <end position="1255"/>
    </location>
</feature>
<feature type="region of interest" description="Disordered" evidence="2">
    <location>
        <begin position="618"/>
        <end position="695"/>
    </location>
</feature>
<dbReference type="RefSeq" id="XP_072834669.1">
    <property type="nucleotide sequence ID" value="XM_072978568.1"/>
</dbReference>
<dbReference type="SUPFAM" id="SSF56112">
    <property type="entry name" value="Protein kinase-like (PK-like)"/>
    <property type="match status" value="1"/>
</dbReference>
<dbReference type="InterPro" id="IPR039339">
    <property type="entry name" value="Tex14"/>
</dbReference>
<keyword evidence="1" id="KW-0040">ANK repeat</keyword>
<feature type="repeat" description="ANK" evidence="1">
    <location>
        <begin position="86"/>
        <end position="118"/>
    </location>
</feature>
<organism evidence="4 5">
    <name type="scientific">Pogona vitticeps</name>
    <name type="common">central bearded dragon</name>
    <dbReference type="NCBI Taxonomy" id="103695"/>
    <lineage>
        <taxon>Eukaryota</taxon>
        <taxon>Metazoa</taxon>
        <taxon>Chordata</taxon>
        <taxon>Craniata</taxon>
        <taxon>Vertebrata</taxon>
        <taxon>Euteleostomi</taxon>
        <taxon>Lepidosauria</taxon>
        <taxon>Squamata</taxon>
        <taxon>Bifurcata</taxon>
        <taxon>Unidentata</taxon>
        <taxon>Episquamata</taxon>
        <taxon>Toxicofera</taxon>
        <taxon>Iguania</taxon>
        <taxon>Acrodonta</taxon>
        <taxon>Agamidae</taxon>
        <taxon>Amphibolurinae</taxon>
        <taxon>Pogona</taxon>
    </lineage>
</organism>
<dbReference type="SMART" id="SM00248">
    <property type="entry name" value="ANK"/>
    <property type="match status" value="3"/>
</dbReference>
<feature type="compositionally biased region" description="Polar residues" evidence="2">
    <location>
        <begin position="837"/>
        <end position="847"/>
    </location>
</feature>
<feature type="compositionally biased region" description="Polar residues" evidence="2">
    <location>
        <begin position="1202"/>
        <end position="1216"/>
    </location>
</feature>
<dbReference type="InterPro" id="IPR001245">
    <property type="entry name" value="Ser-Thr/Tyr_kinase_cat_dom"/>
</dbReference>
<dbReference type="GeneID" id="110087417"/>
<feature type="compositionally biased region" description="Acidic residues" evidence="2">
    <location>
        <begin position="1346"/>
        <end position="1358"/>
    </location>
</feature>
<feature type="region of interest" description="Disordered" evidence="2">
    <location>
        <begin position="1318"/>
        <end position="1361"/>
    </location>
</feature>
<dbReference type="Pfam" id="PF12796">
    <property type="entry name" value="Ank_2"/>
    <property type="match status" value="1"/>
</dbReference>
<dbReference type="Pfam" id="PF07714">
    <property type="entry name" value="PK_Tyr_Ser-Thr"/>
    <property type="match status" value="1"/>
</dbReference>
<dbReference type="PANTHER" id="PTHR23060">
    <property type="entry name" value="TESTIS EXPRESSED GENE 14"/>
    <property type="match status" value="1"/>
</dbReference>
<feature type="compositionally biased region" description="Polar residues" evidence="2">
    <location>
        <begin position="1054"/>
        <end position="1065"/>
    </location>
</feature>
<evidence type="ECO:0000313" key="8">
    <source>
        <dbReference type="RefSeq" id="XP_072834672.1"/>
    </source>
</evidence>
<name>A0ABM5ENE4_9SAUR</name>
<dbReference type="PANTHER" id="PTHR23060:SF3">
    <property type="entry name" value="TESTIS EXPRESSED 14, INTERCELLULAR BRIDGE FORMING FACTOR"/>
    <property type="match status" value="1"/>
</dbReference>
<feature type="domain" description="Protein kinase" evidence="3">
    <location>
        <begin position="200"/>
        <end position="510"/>
    </location>
</feature>
<dbReference type="PROSITE" id="PS50088">
    <property type="entry name" value="ANK_REPEAT"/>
    <property type="match status" value="2"/>
</dbReference>
<dbReference type="InterPro" id="IPR002110">
    <property type="entry name" value="Ankyrin_rpt"/>
</dbReference>
<evidence type="ECO:0000313" key="6">
    <source>
        <dbReference type="RefSeq" id="XP_072834670.1"/>
    </source>
</evidence>
<feature type="region of interest" description="Disordered" evidence="2">
    <location>
        <begin position="837"/>
        <end position="915"/>
    </location>
</feature>
<evidence type="ECO:0000313" key="7">
    <source>
        <dbReference type="RefSeq" id="XP_072834671.1"/>
    </source>
</evidence>
<feature type="compositionally biased region" description="Low complexity" evidence="2">
    <location>
        <begin position="1438"/>
        <end position="1450"/>
    </location>
</feature>
<dbReference type="InterPro" id="IPR000719">
    <property type="entry name" value="Prot_kinase_dom"/>
</dbReference>
<dbReference type="GO" id="GO:0016301">
    <property type="term" value="F:kinase activity"/>
    <property type="evidence" value="ECO:0007669"/>
    <property type="project" value="UniProtKB-KW"/>
</dbReference>
<dbReference type="RefSeq" id="XP_072834671.1">
    <property type="nucleotide sequence ID" value="XM_072978570.1"/>
</dbReference>
<evidence type="ECO:0000256" key="1">
    <source>
        <dbReference type="PROSITE-ProRule" id="PRU00023"/>
    </source>
</evidence>
<feature type="repeat" description="ANK" evidence="1">
    <location>
        <begin position="53"/>
        <end position="85"/>
    </location>
</feature>
<dbReference type="InterPro" id="IPR011009">
    <property type="entry name" value="Kinase-like_dom_sf"/>
</dbReference>
<dbReference type="Gene3D" id="1.25.40.20">
    <property type="entry name" value="Ankyrin repeat-containing domain"/>
    <property type="match status" value="1"/>
</dbReference>
<feature type="compositionally biased region" description="Basic and acidic residues" evidence="2">
    <location>
        <begin position="1423"/>
        <end position="1432"/>
    </location>
</feature>